<feature type="region of interest" description="Disordered" evidence="1">
    <location>
        <begin position="228"/>
        <end position="252"/>
    </location>
</feature>
<reference evidence="3" key="1">
    <citation type="submission" date="2021-02" db="EMBL/GenBank/DDBJ databases">
        <authorList>
            <person name="Dougan E. K."/>
            <person name="Rhodes N."/>
            <person name="Thang M."/>
            <person name="Chan C."/>
        </authorList>
    </citation>
    <scope>NUCLEOTIDE SEQUENCE</scope>
</reference>
<feature type="domain" description="DUF4116" evidence="2">
    <location>
        <begin position="116"/>
        <end position="164"/>
    </location>
</feature>
<evidence type="ECO:0000259" key="2">
    <source>
        <dbReference type="Pfam" id="PF13475"/>
    </source>
</evidence>
<evidence type="ECO:0000313" key="3">
    <source>
        <dbReference type="EMBL" id="CAE7239588.1"/>
    </source>
</evidence>
<name>A0A812LDY1_9DINO</name>
<dbReference type="OrthoDB" id="410469at2759"/>
<dbReference type="Pfam" id="PF13475">
    <property type="entry name" value="DUF4116"/>
    <property type="match status" value="2"/>
</dbReference>
<keyword evidence="4" id="KW-1185">Reference proteome</keyword>
<gene>
    <name evidence="3" type="ORF">SNAT2548_LOCUS10650</name>
</gene>
<evidence type="ECO:0000313" key="4">
    <source>
        <dbReference type="Proteomes" id="UP000604046"/>
    </source>
</evidence>
<proteinExistence type="predicted"/>
<dbReference type="Proteomes" id="UP000604046">
    <property type="component" value="Unassembled WGS sequence"/>
</dbReference>
<feature type="domain" description="DUF4116" evidence="2">
    <location>
        <begin position="66"/>
        <end position="114"/>
    </location>
</feature>
<protein>
    <recommendedName>
        <fullName evidence="2">DUF4116 domain-containing protein</fullName>
    </recommendedName>
</protein>
<accession>A0A812LDY1</accession>
<comment type="caution">
    <text evidence="3">The sequence shown here is derived from an EMBL/GenBank/DDBJ whole genome shotgun (WGS) entry which is preliminary data.</text>
</comment>
<dbReference type="EMBL" id="CAJNDS010000890">
    <property type="protein sequence ID" value="CAE7239588.1"/>
    <property type="molecule type" value="Genomic_DNA"/>
</dbReference>
<sequence>MSQDLGDAVKDVYIIFRSRYGKLFCSSVDKKLVQGMRAIVEFNGSLVTLSTLYEGRMCKLPPLGDNEDFVLRALARNGMALQHVSKRLQRTRRTVLAAVAQNGLALQFAHPDLRADPEVVLPAVAQNGNALCWASRLLRNDPNIAFQALALNGTAINHLGEALRSDANQVLLQVTRNEGVEEYTAPYIVPPWGPLDSERHREVVLRWLGRRWNVPNWKSCALPARDFPQSLSPSVSQSDAKTPQGEFGARAE</sequence>
<evidence type="ECO:0000256" key="1">
    <source>
        <dbReference type="SAM" id="MobiDB-lite"/>
    </source>
</evidence>
<organism evidence="3 4">
    <name type="scientific">Symbiodinium natans</name>
    <dbReference type="NCBI Taxonomy" id="878477"/>
    <lineage>
        <taxon>Eukaryota</taxon>
        <taxon>Sar</taxon>
        <taxon>Alveolata</taxon>
        <taxon>Dinophyceae</taxon>
        <taxon>Suessiales</taxon>
        <taxon>Symbiodiniaceae</taxon>
        <taxon>Symbiodinium</taxon>
    </lineage>
</organism>
<dbReference type="InterPro" id="IPR025197">
    <property type="entry name" value="DUF4116"/>
</dbReference>
<feature type="compositionally biased region" description="Polar residues" evidence="1">
    <location>
        <begin position="229"/>
        <end position="241"/>
    </location>
</feature>
<dbReference type="AlphaFoldDB" id="A0A812LDY1"/>